<name>A0A834LI34_RHOSS</name>
<gene>
    <name evidence="4" type="ORF">RHSIM_Rhsim08G0140300</name>
</gene>
<dbReference type="InterPro" id="IPR031052">
    <property type="entry name" value="FHY3/FAR1"/>
</dbReference>
<evidence type="ECO:0000256" key="1">
    <source>
        <dbReference type="PROSITE-ProRule" id="PRU00325"/>
    </source>
</evidence>
<dbReference type="EMBL" id="WJXA01000008">
    <property type="protein sequence ID" value="KAF7136526.1"/>
    <property type="molecule type" value="Genomic_DNA"/>
</dbReference>
<keyword evidence="2" id="KW-0479">Metal-binding</keyword>
<reference evidence="4" key="1">
    <citation type="submission" date="2019-11" db="EMBL/GenBank/DDBJ databases">
        <authorList>
            <person name="Liu Y."/>
            <person name="Hou J."/>
            <person name="Li T.-Q."/>
            <person name="Guan C.-H."/>
            <person name="Wu X."/>
            <person name="Wu H.-Z."/>
            <person name="Ling F."/>
            <person name="Zhang R."/>
            <person name="Shi X.-G."/>
            <person name="Ren J.-P."/>
            <person name="Chen E.-F."/>
            <person name="Sun J.-M."/>
        </authorList>
    </citation>
    <scope>NUCLEOTIDE SEQUENCE</scope>
    <source>
        <strain evidence="4">Adult_tree_wgs_1</strain>
        <tissue evidence="4">Leaves</tissue>
    </source>
</reference>
<dbReference type="OrthoDB" id="2402896at2759"/>
<comment type="function">
    <text evidence="2">Putative transcription activator involved in regulating light control of development.</text>
</comment>
<dbReference type="InterPro" id="IPR007527">
    <property type="entry name" value="Znf_SWIM"/>
</dbReference>
<comment type="similarity">
    <text evidence="2">Belongs to the FHY3/FAR1 family.</text>
</comment>
<proteinExistence type="inferred from homology"/>
<keyword evidence="2" id="KW-0539">Nucleus</keyword>
<dbReference type="GO" id="GO:0008270">
    <property type="term" value="F:zinc ion binding"/>
    <property type="evidence" value="ECO:0007669"/>
    <property type="project" value="UniProtKB-UniRule"/>
</dbReference>
<sequence length="425" mass="49134">MNDMPSIDVEFESKDSAYEWYNSYQSLSYILPSHRKINEAQTVEIDLADDSEIKPKLAYELTSRRVGGQPNLGYLQQDHKNYLRTKRKNDLKHGEVGSILNYFHSKIVFVAFVPNALKHLNHHFKSSDSFGRDFNRCVYDCVDEEEFLESWNYKNSWNYLVSTYNLQENSWAVDDRHDKEVLANVDMSQKIPILKVDVPILRHARDVYTDAAFDMFHDEYEQSLCMIVESCIQRELVYEYRISLLENSKQYTVTFAHVGGLAHCSRKTFEFVGILCGHVIKVLDDLRIKMMIPEHFILKRWTKKARDGCAMDVNEREIIENPKLEMSTSYNFLCSAYVKLVGKAVVCEEAEDLLARNYAEVNAQVEKILTIQSSQEHKVSSPSTCEENTCSSTPIDLLSMGWGTSKRIEEKRHIAAGKTKIQKLS</sequence>
<comment type="subcellular location">
    <subcellularLocation>
        <location evidence="2">Nucleus</location>
    </subcellularLocation>
</comment>
<evidence type="ECO:0000256" key="2">
    <source>
        <dbReference type="RuleBase" id="RU367018"/>
    </source>
</evidence>
<accession>A0A834LI34</accession>
<evidence type="ECO:0000313" key="4">
    <source>
        <dbReference type="EMBL" id="KAF7136526.1"/>
    </source>
</evidence>
<comment type="caution">
    <text evidence="4">The sequence shown here is derived from an EMBL/GenBank/DDBJ whole genome shotgun (WGS) entry which is preliminary data.</text>
</comment>
<keyword evidence="2" id="KW-0862">Zinc</keyword>
<keyword evidence="5" id="KW-1185">Reference proteome</keyword>
<keyword evidence="1 2" id="KW-0863">Zinc-finger</keyword>
<dbReference type="PANTHER" id="PTHR31669:SF251">
    <property type="entry name" value="PROTEIN FAR1-RELATED SEQUENCE"/>
    <property type="match status" value="1"/>
</dbReference>
<dbReference type="PANTHER" id="PTHR31669">
    <property type="entry name" value="PROTEIN FAR1-RELATED SEQUENCE 10-RELATED"/>
    <property type="match status" value="1"/>
</dbReference>
<dbReference type="AlphaFoldDB" id="A0A834LI34"/>
<protein>
    <recommendedName>
        <fullName evidence="2">Protein FAR1-RELATED SEQUENCE</fullName>
    </recommendedName>
</protein>
<dbReference type="Proteomes" id="UP000626092">
    <property type="component" value="Unassembled WGS sequence"/>
</dbReference>
<feature type="domain" description="SWIM-type" evidence="3">
    <location>
        <begin position="251"/>
        <end position="287"/>
    </location>
</feature>
<evidence type="ECO:0000259" key="3">
    <source>
        <dbReference type="PROSITE" id="PS50966"/>
    </source>
</evidence>
<dbReference type="PROSITE" id="PS50966">
    <property type="entry name" value="ZF_SWIM"/>
    <property type="match status" value="1"/>
</dbReference>
<dbReference type="GO" id="GO:0006355">
    <property type="term" value="P:regulation of DNA-templated transcription"/>
    <property type="evidence" value="ECO:0007669"/>
    <property type="project" value="UniProtKB-UniRule"/>
</dbReference>
<dbReference type="GO" id="GO:0005634">
    <property type="term" value="C:nucleus"/>
    <property type="evidence" value="ECO:0007669"/>
    <property type="project" value="UniProtKB-SubCell"/>
</dbReference>
<organism evidence="4 5">
    <name type="scientific">Rhododendron simsii</name>
    <name type="common">Sims's rhododendron</name>
    <dbReference type="NCBI Taxonomy" id="118357"/>
    <lineage>
        <taxon>Eukaryota</taxon>
        <taxon>Viridiplantae</taxon>
        <taxon>Streptophyta</taxon>
        <taxon>Embryophyta</taxon>
        <taxon>Tracheophyta</taxon>
        <taxon>Spermatophyta</taxon>
        <taxon>Magnoliopsida</taxon>
        <taxon>eudicotyledons</taxon>
        <taxon>Gunneridae</taxon>
        <taxon>Pentapetalae</taxon>
        <taxon>asterids</taxon>
        <taxon>Ericales</taxon>
        <taxon>Ericaceae</taxon>
        <taxon>Ericoideae</taxon>
        <taxon>Rhodoreae</taxon>
        <taxon>Rhododendron</taxon>
    </lineage>
</organism>
<evidence type="ECO:0000313" key="5">
    <source>
        <dbReference type="Proteomes" id="UP000626092"/>
    </source>
</evidence>